<organism evidence="2 3">
    <name type="scientific">Candidatus Giovannonibacteria bacterium GW2011_GWC2_44_9</name>
    <dbReference type="NCBI Taxonomy" id="1618658"/>
    <lineage>
        <taxon>Bacteria</taxon>
        <taxon>Candidatus Giovannoniibacteriota</taxon>
    </lineage>
</organism>
<dbReference type="Proteomes" id="UP000033915">
    <property type="component" value="Unassembled WGS sequence"/>
</dbReference>
<keyword evidence="1" id="KW-0472">Membrane</keyword>
<evidence type="ECO:0000256" key="1">
    <source>
        <dbReference type="SAM" id="Phobius"/>
    </source>
</evidence>
<evidence type="ECO:0000313" key="3">
    <source>
        <dbReference type="Proteomes" id="UP000033915"/>
    </source>
</evidence>
<evidence type="ECO:0000313" key="2">
    <source>
        <dbReference type="EMBL" id="KKT83360.1"/>
    </source>
</evidence>
<accession>A0A0G1KIJ8</accession>
<dbReference type="AlphaFoldDB" id="A0A0G1KIJ8"/>
<feature type="transmembrane region" description="Helical" evidence="1">
    <location>
        <begin position="15"/>
        <end position="31"/>
    </location>
</feature>
<reference evidence="2 3" key="1">
    <citation type="journal article" date="2015" name="Nature">
        <title>rRNA introns, odd ribosomes, and small enigmatic genomes across a large radiation of phyla.</title>
        <authorList>
            <person name="Brown C.T."/>
            <person name="Hug L.A."/>
            <person name="Thomas B.C."/>
            <person name="Sharon I."/>
            <person name="Castelle C.J."/>
            <person name="Singh A."/>
            <person name="Wilkins M.J."/>
            <person name="Williams K.H."/>
            <person name="Banfield J.F."/>
        </authorList>
    </citation>
    <scope>NUCLEOTIDE SEQUENCE [LARGE SCALE GENOMIC DNA]</scope>
</reference>
<protein>
    <submittedName>
        <fullName evidence="2">Uncharacterized protein</fullName>
    </submittedName>
</protein>
<name>A0A0G1KIJ8_9BACT</name>
<gene>
    <name evidence="2" type="ORF">UW81_C0020G0012</name>
</gene>
<proteinExistence type="predicted"/>
<dbReference type="EMBL" id="LCJT01000020">
    <property type="protein sequence ID" value="KKT83360.1"/>
    <property type="molecule type" value="Genomic_DNA"/>
</dbReference>
<sequence>MLGSTEIYLITEGKIMAEAVFFLSFLFRLVVHRRYR</sequence>
<keyword evidence="1" id="KW-0812">Transmembrane</keyword>
<keyword evidence="1" id="KW-1133">Transmembrane helix</keyword>
<comment type="caution">
    <text evidence="2">The sequence shown here is derived from an EMBL/GenBank/DDBJ whole genome shotgun (WGS) entry which is preliminary data.</text>
</comment>